<keyword evidence="2" id="KW-0058">Aromatic hydrocarbons catabolism</keyword>
<reference evidence="5" key="1">
    <citation type="submission" date="2022-03" db="EMBL/GenBank/DDBJ databases">
        <title>Identification of a novel bacterium isolated from mangrove sediments.</title>
        <authorList>
            <person name="Pan X."/>
        </authorList>
    </citation>
    <scope>NUCLEOTIDE SEQUENCE</scope>
    <source>
        <strain evidence="5">B2580</strain>
    </source>
</reference>
<feature type="domain" description="Epoxide hydrolase N-terminal" evidence="4">
    <location>
        <begin position="3"/>
        <end position="106"/>
    </location>
</feature>
<protein>
    <submittedName>
        <fullName evidence="5">Epoxide hydrolase</fullName>
    </submittedName>
</protein>
<dbReference type="SUPFAM" id="SSF53474">
    <property type="entry name" value="alpha/beta-Hydrolases"/>
    <property type="match status" value="1"/>
</dbReference>
<evidence type="ECO:0000256" key="1">
    <source>
        <dbReference type="ARBA" id="ARBA00010088"/>
    </source>
</evidence>
<dbReference type="InterPro" id="IPR010497">
    <property type="entry name" value="Epoxide_hydro_N"/>
</dbReference>
<dbReference type="PANTHER" id="PTHR21661:SF35">
    <property type="entry name" value="EPOXIDE HYDROLASE"/>
    <property type="match status" value="1"/>
</dbReference>
<evidence type="ECO:0000256" key="2">
    <source>
        <dbReference type="ARBA" id="ARBA00022797"/>
    </source>
</evidence>
<gene>
    <name evidence="5" type="ORF">MTR64_06215</name>
</gene>
<organism evidence="5 6">
    <name type="scientific">Novosphingobium album</name>
    <name type="common">ex Hu et al. 2023</name>
    <dbReference type="NCBI Taxonomy" id="2930093"/>
    <lineage>
        <taxon>Bacteria</taxon>
        <taxon>Pseudomonadati</taxon>
        <taxon>Pseudomonadota</taxon>
        <taxon>Alphaproteobacteria</taxon>
        <taxon>Sphingomonadales</taxon>
        <taxon>Sphingomonadaceae</taxon>
        <taxon>Novosphingobium</taxon>
    </lineage>
</organism>
<evidence type="ECO:0000313" key="6">
    <source>
        <dbReference type="Proteomes" id="UP001162880"/>
    </source>
</evidence>
<dbReference type="PRINTS" id="PR00412">
    <property type="entry name" value="EPOXHYDRLASE"/>
</dbReference>
<dbReference type="EMBL" id="JALHLE010000007">
    <property type="protein sequence ID" value="MCJ2178149.1"/>
    <property type="molecule type" value="Genomic_DNA"/>
</dbReference>
<accession>A0ABT0AZL7</accession>
<sequence>MERLEFRLDDSAITDLQRRLDATRWLGEDTASHEQCGAPLPFVRDLCAHWRNRFDWNAFEWSIRGREQVRVPTSVVPIHAMTHDSPHADAVPILMLHGWPSAFLEFADVADRLARPADGGPAFHVIAPSLPGYGFSPYVPGLSPRRIATLMLEMMHALGHERFLIQGGNWGSSIGTEMARQAPERVIGLHLNTVNGSAPRRIAPHCRPRIRPLPIPTRPCSAGPISTYWHRPRSASPTLSTIRPPA</sequence>
<proteinExistence type="inferred from homology"/>
<dbReference type="RefSeq" id="WP_243991924.1">
    <property type="nucleotide sequence ID" value="NZ_JALHLE010000007.1"/>
</dbReference>
<evidence type="ECO:0000256" key="3">
    <source>
        <dbReference type="ARBA" id="ARBA00022801"/>
    </source>
</evidence>
<evidence type="ECO:0000313" key="5">
    <source>
        <dbReference type="EMBL" id="MCJ2178149.1"/>
    </source>
</evidence>
<comment type="caution">
    <text evidence="5">The sequence shown here is derived from an EMBL/GenBank/DDBJ whole genome shotgun (WGS) entry which is preliminary data.</text>
</comment>
<dbReference type="InterPro" id="IPR029058">
    <property type="entry name" value="AB_hydrolase_fold"/>
</dbReference>
<dbReference type="Gene3D" id="3.40.50.1820">
    <property type="entry name" value="alpha/beta hydrolase"/>
    <property type="match status" value="1"/>
</dbReference>
<name>A0ABT0AZL7_9SPHN</name>
<dbReference type="Proteomes" id="UP001162880">
    <property type="component" value="Unassembled WGS sequence"/>
</dbReference>
<comment type="similarity">
    <text evidence="1">Belongs to the peptidase S33 family.</text>
</comment>
<dbReference type="InterPro" id="IPR000639">
    <property type="entry name" value="Epox_hydrolase-like"/>
</dbReference>
<dbReference type="PANTHER" id="PTHR21661">
    <property type="entry name" value="EPOXIDE HYDROLASE 1-RELATED"/>
    <property type="match status" value="1"/>
</dbReference>
<keyword evidence="6" id="KW-1185">Reference proteome</keyword>
<dbReference type="Pfam" id="PF06441">
    <property type="entry name" value="EHN"/>
    <property type="match status" value="1"/>
</dbReference>
<evidence type="ECO:0000259" key="4">
    <source>
        <dbReference type="Pfam" id="PF06441"/>
    </source>
</evidence>
<keyword evidence="3 5" id="KW-0378">Hydrolase</keyword>
<dbReference type="GO" id="GO:0016787">
    <property type="term" value="F:hydrolase activity"/>
    <property type="evidence" value="ECO:0007669"/>
    <property type="project" value="UniProtKB-KW"/>
</dbReference>